<dbReference type="PANTHER" id="PTHR12934:SF11">
    <property type="entry name" value="LARGE RIBOSOMAL SUBUNIT PROTEIN UL15M"/>
    <property type="match status" value="1"/>
</dbReference>
<comment type="function">
    <text evidence="4">Binds to the 23S rRNA.</text>
</comment>
<comment type="caution">
    <text evidence="7">The sequence shown here is derived from an EMBL/GenBank/DDBJ whole genome shotgun (WGS) entry which is preliminary data.</text>
</comment>
<proteinExistence type="inferred from homology"/>
<comment type="similarity">
    <text evidence="1 4">Belongs to the universal ribosomal protein uL15 family.</text>
</comment>
<feature type="domain" description="Large ribosomal subunit protein uL15/eL18" evidence="6">
    <location>
        <begin position="89"/>
        <end position="151"/>
    </location>
</feature>
<feature type="compositionally biased region" description="Basic residues" evidence="5">
    <location>
        <begin position="10"/>
        <end position="20"/>
    </location>
</feature>
<evidence type="ECO:0000256" key="5">
    <source>
        <dbReference type="SAM" id="MobiDB-lite"/>
    </source>
</evidence>
<gene>
    <name evidence="4" type="primary">rplO</name>
    <name evidence="7" type="ORF">A3H26_00385</name>
</gene>
<keyword evidence="3 4" id="KW-0687">Ribonucleoprotein</keyword>
<reference evidence="7 8" key="1">
    <citation type="journal article" date="2016" name="Nat. Commun.">
        <title>Thousands of microbial genomes shed light on interconnected biogeochemical processes in an aquifer system.</title>
        <authorList>
            <person name="Anantharaman K."/>
            <person name="Brown C.T."/>
            <person name="Hug L.A."/>
            <person name="Sharon I."/>
            <person name="Castelle C.J."/>
            <person name="Probst A.J."/>
            <person name="Thomas B.C."/>
            <person name="Singh A."/>
            <person name="Wilkins M.J."/>
            <person name="Karaoz U."/>
            <person name="Brodie E.L."/>
            <person name="Williams K.H."/>
            <person name="Hubbard S.S."/>
            <person name="Banfield J.F."/>
        </authorList>
    </citation>
    <scope>NUCLEOTIDE SEQUENCE [LARGE SCALE GENOMIC DNA]</scope>
</reference>
<dbReference type="HAMAP" id="MF_01341">
    <property type="entry name" value="Ribosomal_uL15"/>
    <property type="match status" value="1"/>
</dbReference>
<evidence type="ECO:0000256" key="1">
    <source>
        <dbReference type="ARBA" id="ARBA00007320"/>
    </source>
</evidence>
<dbReference type="NCBIfam" id="TIGR01071">
    <property type="entry name" value="rplO_bact"/>
    <property type="match status" value="1"/>
</dbReference>
<comment type="subunit">
    <text evidence="4">Part of the 50S ribosomal subunit.</text>
</comment>
<evidence type="ECO:0000256" key="4">
    <source>
        <dbReference type="HAMAP-Rule" id="MF_01341"/>
    </source>
</evidence>
<dbReference type="Gene3D" id="3.100.10.10">
    <property type="match status" value="1"/>
</dbReference>
<dbReference type="Proteomes" id="UP000177763">
    <property type="component" value="Unassembled WGS sequence"/>
</dbReference>
<feature type="region of interest" description="Disordered" evidence="5">
    <location>
        <begin position="1"/>
        <end position="52"/>
    </location>
</feature>
<dbReference type="GO" id="GO:0006412">
    <property type="term" value="P:translation"/>
    <property type="evidence" value="ECO:0007669"/>
    <property type="project" value="UniProtKB-UniRule"/>
</dbReference>
<evidence type="ECO:0000313" key="7">
    <source>
        <dbReference type="EMBL" id="OGC56384.1"/>
    </source>
</evidence>
<dbReference type="GO" id="GO:0019843">
    <property type="term" value="F:rRNA binding"/>
    <property type="evidence" value="ECO:0007669"/>
    <property type="project" value="UniProtKB-UniRule"/>
</dbReference>
<keyword evidence="2 4" id="KW-0689">Ribosomal protein</keyword>
<dbReference type="InterPro" id="IPR021131">
    <property type="entry name" value="Ribosomal_uL15/eL18"/>
</dbReference>
<dbReference type="PANTHER" id="PTHR12934">
    <property type="entry name" value="50S RIBOSOMAL PROTEIN L15"/>
    <property type="match status" value="1"/>
</dbReference>
<dbReference type="SUPFAM" id="SSF52080">
    <property type="entry name" value="Ribosomal proteins L15p and L18e"/>
    <property type="match status" value="1"/>
</dbReference>
<dbReference type="GO" id="GO:0003735">
    <property type="term" value="F:structural constituent of ribosome"/>
    <property type="evidence" value="ECO:0007669"/>
    <property type="project" value="InterPro"/>
</dbReference>
<evidence type="ECO:0000259" key="6">
    <source>
        <dbReference type="Pfam" id="PF00828"/>
    </source>
</evidence>
<dbReference type="InterPro" id="IPR036227">
    <property type="entry name" value="Ribosomal_uL15/eL18_sf"/>
</dbReference>
<dbReference type="STRING" id="1802630.A3H26_00385"/>
<sequence>MELHTLTRLKGNKKPAKRIGRGIGSGVGGHTVGRGQKGQKSRTGKSIPRGFEGGQVPLYKKLPQMGGFKNKNSKRIFAIPLSFFNTFKDGSEVTPKDVISGKKLSFNKVKEVARDGFKILSSDKFTKKLTFKGFMFSATATKMIEKAGGNVQ</sequence>
<keyword evidence="4" id="KW-0699">rRNA-binding</keyword>
<dbReference type="InterPro" id="IPR030878">
    <property type="entry name" value="Ribosomal_uL15"/>
</dbReference>
<name>A0A1F4VGU6_UNCKA</name>
<evidence type="ECO:0000256" key="2">
    <source>
        <dbReference type="ARBA" id="ARBA00022980"/>
    </source>
</evidence>
<dbReference type="EMBL" id="MEVN01000039">
    <property type="protein sequence ID" value="OGC56384.1"/>
    <property type="molecule type" value="Genomic_DNA"/>
</dbReference>
<dbReference type="AlphaFoldDB" id="A0A1F4VGU6"/>
<organism evidence="7 8">
    <name type="scientific">candidate division WWE3 bacterium RIFCSPLOWO2_12_FULL_36_10</name>
    <dbReference type="NCBI Taxonomy" id="1802630"/>
    <lineage>
        <taxon>Bacteria</taxon>
        <taxon>Katanobacteria</taxon>
    </lineage>
</organism>
<dbReference type="GO" id="GO:0022625">
    <property type="term" value="C:cytosolic large ribosomal subunit"/>
    <property type="evidence" value="ECO:0007669"/>
    <property type="project" value="TreeGrafter"/>
</dbReference>
<dbReference type="Pfam" id="PF00828">
    <property type="entry name" value="Ribosomal_L27A"/>
    <property type="match status" value="1"/>
</dbReference>
<accession>A0A1F4VGU6</accession>
<feature type="compositionally biased region" description="Gly residues" evidence="5">
    <location>
        <begin position="21"/>
        <end position="36"/>
    </location>
</feature>
<keyword evidence="4" id="KW-0694">RNA-binding</keyword>
<evidence type="ECO:0000313" key="8">
    <source>
        <dbReference type="Proteomes" id="UP000177763"/>
    </source>
</evidence>
<evidence type="ECO:0000256" key="3">
    <source>
        <dbReference type="ARBA" id="ARBA00023274"/>
    </source>
</evidence>
<protein>
    <recommendedName>
        <fullName evidence="4">Large ribosomal subunit protein uL15</fullName>
    </recommendedName>
</protein>
<dbReference type="InterPro" id="IPR005749">
    <property type="entry name" value="Ribosomal_uL15_bac-type"/>
</dbReference>